<reference evidence="2 3" key="1">
    <citation type="submission" date="2017-05" db="EMBL/GenBank/DDBJ databases">
        <authorList>
            <person name="Song R."/>
            <person name="Chenine A.L."/>
            <person name="Ruprecht R.M."/>
        </authorList>
    </citation>
    <scope>NUCLEOTIDE SEQUENCE [LARGE SCALE GENOMIC DNA]</scope>
    <source>
        <strain evidence="2 3">ARLG1955</strain>
    </source>
</reference>
<feature type="domain" description="Xylose isomerase-like TIM barrel" evidence="1">
    <location>
        <begin position="20"/>
        <end position="282"/>
    </location>
</feature>
<name>A0A242U905_ACIPI</name>
<dbReference type="Gene3D" id="3.20.20.150">
    <property type="entry name" value="Divalent-metal-dependent TIM barrel enzymes"/>
    <property type="match status" value="1"/>
</dbReference>
<dbReference type="Pfam" id="PF01261">
    <property type="entry name" value="AP_endonuc_2"/>
    <property type="match status" value="1"/>
</dbReference>
<protein>
    <recommendedName>
        <fullName evidence="1">Xylose isomerase-like TIM barrel domain-containing protein</fullName>
    </recommendedName>
</protein>
<sequence length="289" mass="32285">MELTHNTTLAKYSSLVVEVESAKEAGFKSLELSAKKVADYLDAGFTESDLKTLLKGLTISGMGYLVNIERQGLEREDLITDARKIFSLAQKSGAKGVQVLSGPLDVNAVISHSEQKQFNGYKGLLGLEIDEIIEKTAQNLSILADVAQEYGLVIYLEALAWTPLKRLEDQIKTIQLANKNNIKIIIDFWHLNTCGNTPEDVKKLDKNLIYGVHVCDGLENSSAIPEEVKLRNVDLGQGIIQLDKWVEAVKATGYDGWWASESFYKKEHQDSPLENAQKHYKYLETLILN</sequence>
<gene>
    <name evidence="2" type="ORF">CAT59_03635</name>
</gene>
<comment type="caution">
    <text evidence="2">The sequence shown here is derived from an EMBL/GenBank/DDBJ whole genome shotgun (WGS) entry which is preliminary data.</text>
</comment>
<dbReference type="AlphaFoldDB" id="A0A242U905"/>
<dbReference type="Proteomes" id="UP000195162">
    <property type="component" value="Unassembled WGS sequence"/>
</dbReference>
<evidence type="ECO:0000313" key="2">
    <source>
        <dbReference type="EMBL" id="OTU30255.1"/>
    </source>
</evidence>
<accession>A0A242U905</accession>
<dbReference type="InterPro" id="IPR013022">
    <property type="entry name" value="Xyl_isomerase-like_TIM-brl"/>
</dbReference>
<organism evidence="2 3">
    <name type="scientific">Acinetobacter pittii</name>
    <name type="common">Acinetobacter genomosp. 3</name>
    <dbReference type="NCBI Taxonomy" id="48296"/>
    <lineage>
        <taxon>Bacteria</taxon>
        <taxon>Pseudomonadati</taxon>
        <taxon>Pseudomonadota</taxon>
        <taxon>Gammaproteobacteria</taxon>
        <taxon>Moraxellales</taxon>
        <taxon>Moraxellaceae</taxon>
        <taxon>Acinetobacter</taxon>
        <taxon>Acinetobacter calcoaceticus/baumannii complex</taxon>
    </lineage>
</organism>
<dbReference type="PANTHER" id="PTHR12110:SF21">
    <property type="entry name" value="XYLOSE ISOMERASE-LIKE TIM BARREL DOMAIN-CONTAINING PROTEIN"/>
    <property type="match status" value="1"/>
</dbReference>
<dbReference type="RefSeq" id="WP_032055814.1">
    <property type="nucleotide sequence ID" value="NZ_JADVOL010000017.1"/>
</dbReference>
<evidence type="ECO:0000259" key="1">
    <source>
        <dbReference type="Pfam" id="PF01261"/>
    </source>
</evidence>
<dbReference type="PANTHER" id="PTHR12110">
    <property type="entry name" value="HYDROXYPYRUVATE ISOMERASE"/>
    <property type="match status" value="1"/>
</dbReference>
<evidence type="ECO:0000313" key="3">
    <source>
        <dbReference type="Proteomes" id="UP000195162"/>
    </source>
</evidence>
<proteinExistence type="predicted"/>
<dbReference type="InterPro" id="IPR036237">
    <property type="entry name" value="Xyl_isomerase-like_sf"/>
</dbReference>
<dbReference type="InterPro" id="IPR050312">
    <property type="entry name" value="IolE/XylAMocC-like"/>
</dbReference>
<dbReference type="SUPFAM" id="SSF51658">
    <property type="entry name" value="Xylose isomerase-like"/>
    <property type="match status" value="1"/>
</dbReference>
<dbReference type="EMBL" id="NGIR01000010">
    <property type="protein sequence ID" value="OTU30255.1"/>
    <property type="molecule type" value="Genomic_DNA"/>
</dbReference>